<evidence type="ECO:0000313" key="3">
    <source>
        <dbReference type="Proteomes" id="UP000282977"/>
    </source>
</evidence>
<dbReference type="EMBL" id="RZUL01000002">
    <property type="protein sequence ID" value="RVT41981.1"/>
    <property type="molecule type" value="Genomic_DNA"/>
</dbReference>
<comment type="caution">
    <text evidence="2">The sequence shown here is derived from an EMBL/GenBank/DDBJ whole genome shotgun (WGS) entry which is preliminary data.</text>
</comment>
<keyword evidence="1" id="KW-0732">Signal</keyword>
<feature type="signal peptide" evidence="1">
    <location>
        <begin position="1"/>
        <end position="19"/>
    </location>
</feature>
<dbReference type="OrthoDB" id="7582358at2"/>
<evidence type="ECO:0000313" key="2">
    <source>
        <dbReference type="EMBL" id="RVT41981.1"/>
    </source>
</evidence>
<dbReference type="AlphaFoldDB" id="A0A437J8Z6"/>
<protein>
    <submittedName>
        <fullName evidence="2">Uncharacterized protein</fullName>
    </submittedName>
</protein>
<proteinExistence type="predicted"/>
<sequence>MARLVILFIAVLGALSAEVAIGCSPTKLTQTISDTKVMARKAFQSAQTIADVEVIAVGNDIENSAVLRALKVWKGMPKNTFNIQVRTSCDIGFWQKGNRLRLILIGGPKHYSASQISNGVLTDEGAVFNRELDRLIGSNRPHDFRLPNIMYDP</sequence>
<keyword evidence="3" id="KW-1185">Reference proteome</keyword>
<dbReference type="Proteomes" id="UP000282977">
    <property type="component" value="Unassembled WGS sequence"/>
</dbReference>
<gene>
    <name evidence="2" type="ORF">ENE74_06955</name>
</gene>
<name>A0A437J8Z6_9SPHN</name>
<reference evidence="2 3" key="1">
    <citation type="submission" date="2019-01" db="EMBL/GenBank/DDBJ databases">
        <authorList>
            <person name="Chen W.-M."/>
        </authorList>
    </citation>
    <scope>NUCLEOTIDE SEQUENCE [LARGE SCALE GENOMIC DNA]</scope>
    <source>
        <strain evidence="2 3">TLA-22</strain>
    </source>
</reference>
<dbReference type="RefSeq" id="WP_127690171.1">
    <property type="nucleotide sequence ID" value="NZ_RZUL01000002.1"/>
</dbReference>
<organism evidence="2 3">
    <name type="scientific">Sphingobium algorifonticola</name>
    <dbReference type="NCBI Taxonomy" id="2008318"/>
    <lineage>
        <taxon>Bacteria</taxon>
        <taxon>Pseudomonadati</taxon>
        <taxon>Pseudomonadota</taxon>
        <taxon>Alphaproteobacteria</taxon>
        <taxon>Sphingomonadales</taxon>
        <taxon>Sphingomonadaceae</taxon>
        <taxon>Sphingobium</taxon>
    </lineage>
</organism>
<evidence type="ECO:0000256" key="1">
    <source>
        <dbReference type="SAM" id="SignalP"/>
    </source>
</evidence>
<accession>A0A437J8Z6</accession>
<feature type="chain" id="PRO_5019132827" evidence="1">
    <location>
        <begin position="20"/>
        <end position="153"/>
    </location>
</feature>